<keyword evidence="1" id="KW-0418">Kinase</keyword>
<organism evidence="1 2">
    <name type="scientific">Paenibacillus endophyticus</name>
    <dbReference type="NCBI Taxonomy" id="1294268"/>
    <lineage>
        <taxon>Bacteria</taxon>
        <taxon>Bacillati</taxon>
        <taxon>Bacillota</taxon>
        <taxon>Bacilli</taxon>
        <taxon>Bacillales</taxon>
        <taxon>Paenibacillaceae</taxon>
        <taxon>Paenibacillus</taxon>
    </lineage>
</organism>
<gene>
    <name evidence="1" type="ORF">FHS16_002380</name>
</gene>
<keyword evidence="1" id="KW-0808">Transferase</keyword>
<comment type="caution">
    <text evidence="1">The sequence shown here is derived from an EMBL/GenBank/DDBJ whole genome shotgun (WGS) entry which is preliminary data.</text>
</comment>
<name>A0A7W5C718_9BACL</name>
<dbReference type="InterPro" id="IPR027417">
    <property type="entry name" value="P-loop_NTPase"/>
</dbReference>
<proteinExistence type="predicted"/>
<dbReference type="Proteomes" id="UP000518605">
    <property type="component" value="Unassembled WGS sequence"/>
</dbReference>
<dbReference type="GO" id="GO:0016301">
    <property type="term" value="F:kinase activity"/>
    <property type="evidence" value="ECO:0007669"/>
    <property type="project" value="UniProtKB-KW"/>
</dbReference>
<sequence length="199" mass="22182">MMRKLVFFVGGAGAGKTTLAKTLARKREVAVIDMDTVLRPAAVALMTQAGLDPSDRDSDSYKALCRDLGYRLTMDAALENIANEVDMFVVGPFTKETEASDWIEQELSAIGASVSDVDVRVVFVQLRDDRLHHERIKQRGLELDQYKLDNWTAFSRALVKRELKWPIASSSVLYFDNSETLTAEKLTALEQFVFGEGAS</sequence>
<dbReference type="Gene3D" id="3.40.50.300">
    <property type="entry name" value="P-loop containing nucleotide triphosphate hydrolases"/>
    <property type="match status" value="1"/>
</dbReference>
<dbReference type="RefSeq" id="WP_183562191.1">
    <property type="nucleotide sequence ID" value="NZ_CBCSLB010000005.1"/>
</dbReference>
<dbReference type="SUPFAM" id="SSF52540">
    <property type="entry name" value="P-loop containing nucleoside triphosphate hydrolases"/>
    <property type="match status" value="1"/>
</dbReference>
<dbReference type="EMBL" id="JACHXW010000006">
    <property type="protein sequence ID" value="MBB3152330.1"/>
    <property type="molecule type" value="Genomic_DNA"/>
</dbReference>
<protein>
    <submittedName>
        <fullName evidence="1">Dephospho-CoA kinase</fullName>
    </submittedName>
</protein>
<dbReference type="AlphaFoldDB" id="A0A7W5C718"/>
<accession>A0A7W5C718</accession>
<reference evidence="1 2" key="1">
    <citation type="submission" date="2020-08" db="EMBL/GenBank/DDBJ databases">
        <title>Genomic Encyclopedia of Type Strains, Phase III (KMG-III): the genomes of soil and plant-associated and newly described type strains.</title>
        <authorList>
            <person name="Whitman W."/>
        </authorList>
    </citation>
    <scope>NUCLEOTIDE SEQUENCE [LARGE SCALE GENOMIC DNA]</scope>
    <source>
        <strain evidence="1 2">CECT 8234</strain>
    </source>
</reference>
<evidence type="ECO:0000313" key="1">
    <source>
        <dbReference type="EMBL" id="MBB3152330.1"/>
    </source>
</evidence>
<evidence type="ECO:0000313" key="2">
    <source>
        <dbReference type="Proteomes" id="UP000518605"/>
    </source>
</evidence>
<dbReference type="Pfam" id="PF13671">
    <property type="entry name" value="AAA_33"/>
    <property type="match status" value="1"/>
</dbReference>
<keyword evidence="2" id="KW-1185">Reference proteome</keyword>